<evidence type="ECO:0000256" key="8">
    <source>
        <dbReference type="SAM" id="MobiDB-lite"/>
    </source>
</evidence>
<dbReference type="EMBL" id="CANTFL010000037">
    <property type="protein sequence ID" value="CAI5709805.1"/>
    <property type="molecule type" value="Genomic_DNA"/>
</dbReference>
<feature type="domain" description="EF-hand" evidence="9">
    <location>
        <begin position="311"/>
        <end position="346"/>
    </location>
</feature>
<keyword evidence="7" id="KW-0106">Calcium</keyword>
<dbReference type="Pfam" id="PF13202">
    <property type="entry name" value="EF-hand_5"/>
    <property type="match status" value="1"/>
</dbReference>
<dbReference type="Gene3D" id="1.10.238.10">
    <property type="entry name" value="EF-hand"/>
    <property type="match status" value="2"/>
</dbReference>
<accession>A0AAV0SXK7</accession>
<dbReference type="PANTHER" id="PTHR34524:SF6">
    <property type="entry name" value="CALCYPHOSINE LIKE"/>
    <property type="match status" value="1"/>
</dbReference>
<dbReference type="PROSITE" id="PS50222">
    <property type="entry name" value="EF_HAND_2"/>
    <property type="match status" value="3"/>
</dbReference>
<comment type="similarity">
    <text evidence="2">Belongs to the DMRL synthase family.</text>
</comment>
<name>A0AAV0SXK7_HYABA</name>
<reference evidence="10" key="1">
    <citation type="submission" date="2022-12" db="EMBL/GenBank/DDBJ databases">
        <authorList>
            <person name="Webb A."/>
        </authorList>
    </citation>
    <scope>NUCLEOTIDE SEQUENCE</scope>
    <source>
        <strain evidence="10">Hp1</strain>
    </source>
</reference>
<dbReference type="CDD" id="cd00051">
    <property type="entry name" value="EFh"/>
    <property type="match status" value="1"/>
</dbReference>
<dbReference type="Proteomes" id="UP001162031">
    <property type="component" value="Unassembled WGS sequence"/>
</dbReference>
<dbReference type="GO" id="GO:0016740">
    <property type="term" value="F:transferase activity"/>
    <property type="evidence" value="ECO:0007669"/>
    <property type="project" value="UniProtKB-KW"/>
</dbReference>
<feature type="region of interest" description="Disordered" evidence="8">
    <location>
        <begin position="503"/>
        <end position="542"/>
    </location>
</feature>
<feature type="compositionally biased region" description="Polar residues" evidence="8">
    <location>
        <begin position="503"/>
        <end position="512"/>
    </location>
</feature>
<keyword evidence="3" id="KW-0686">Riboflavin biosynthesis</keyword>
<dbReference type="InterPro" id="IPR018247">
    <property type="entry name" value="EF_Hand_1_Ca_BS"/>
</dbReference>
<evidence type="ECO:0000259" key="9">
    <source>
        <dbReference type="PROSITE" id="PS50222"/>
    </source>
</evidence>
<dbReference type="SUPFAM" id="SSF52121">
    <property type="entry name" value="Lumazine synthase"/>
    <property type="match status" value="1"/>
</dbReference>
<evidence type="ECO:0000256" key="3">
    <source>
        <dbReference type="ARBA" id="ARBA00022619"/>
    </source>
</evidence>
<evidence type="ECO:0000256" key="1">
    <source>
        <dbReference type="ARBA" id="ARBA00005104"/>
    </source>
</evidence>
<keyword evidence="6" id="KW-0677">Repeat</keyword>
<dbReference type="GO" id="GO:0009349">
    <property type="term" value="C:riboflavin synthase complex"/>
    <property type="evidence" value="ECO:0007669"/>
    <property type="project" value="InterPro"/>
</dbReference>
<keyword evidence="5" id="KW-0479">Metal-binding</keyword>
<dbReference type="Gene3D" id="3.40.50.960">
    <property type="entry name" value="Lumazine/riboflavin synthase"/>
    <property type="match status" value="1"/>
</dbReference>
<keyword evidence="11" id="KW-1185">Reference proteome</keyword>
<evidence type="ECO:0000313" key="11">
    <source>
        <dbReference type="Proteomes" id="UP001162031"/>
    </source>
</evidence>
<evidence type="ECO:0000313" key="10">
    <source>
        <dbReference type="EMBL" id="CAI5709805.1"/>
    </source>
</evidence>
<dbReference type="InterPro" id="IPR002180">
    <property type="entry name" value="LS/RS"/>
</dbReference>
<comment type="pathway">
    <text evidence="1">Cofactor biosynthesis; riboflavin biosynthesis.</text>
</comment>
<dbReference type="Pfam" id="PF13499">
    <property type="entry name" value="EF-hand_7"/>
    <property type="match status" value="1"/>
</dbReference>
<dbReference type="Pfam" id="PF00885">
    <property type="entry name" value="DMRL_synthase"/>
    <property type="match status" value="1"/>
</dbReference>
<evidence type="ECO:0000256" key="7">
    <source>
        <dbReference type="ARBA" id="ARBA00022837"/>
    </source>
</evidence>
<dbReference type="InterPro" id="IPR002048">
    <property type="entry name" value="EF_hand_dom"/>
</dbReference>
<comment type="caution">
    <text evidence="10">The sequence shown here is derived from an EMBL/GenBank/DDBJ whole genome shotgun (WGS) entry which is preliminary data.</text>
</comment>
<evidence type="ECO:0000256" key="2">
    <source>
        <dbReference type="ARBA" id="ARBA00007424"/>
    </source>
</evidence>
<dbReference type="InterPro" id="IPR011992">
    <property type="entry name" value="EF-hand-dom_pair"/>
</dbReference>
<dbReference type="PROSITE" id="PS00018">
    <property type="entry name" value="EF_HAND_1"/>
    <property type="match status" value="2"/>
</dbReference>
<dbReference type="InterPro" id="IPR051581">
    <property type="entry name" value="Ca-bind"/>
</dbReference>
<dbReference type="GO" id="GO:0005509">
    <property type="term" value="F:calcium ion binding"/>
    <property type="evidence" value="ECO:0007669"/>
    <property type="project" value="InterPro"/>
</dbReference>
<dbReference type="GO" id="GO:0009231">
    <property type="term" value="P:riboflavin biosynthetic process"/>
    <property type="evidence" value="ECO:0007669"/>
    <property type="project" value="UniProtKB-KW"/>
</dbReference>
<evidence type="ECO:0000256" key="4">
    <source>
        <dbReference type="ARBA" id="ARBA00022679"/>
    </source>
</evidence>
<dbReference type="SMART" id="SM00054">
    <property type="entry name" value="EFh"/>
    <property type="match status" value="4"/>
</dbReference>
<evidence type="ECO:0000256" key="5">
    <source>
        <dbReference type="ARBA" id="ARBA00022723"/>
    </source>
</evidence>
<feature type="domain" description="EF-hand" evidence="9">
    <location>
        <begin position="347"/>
        <end position="382"/>
    </location>
</feature>
<dbReference type="AlphaFoldDB" id="A0AAV0SXK7"/>
<sequence>MSTLTSADMGELRRPSTRVHAPPGGGSSWSFGGDAAPAPANRRHVYLTQTVAPSIDSVSLQNQTHNQTQTQTQTQTESASTDSVVQVRIAVVKTSQDAEIVDGAVQNCLDQLQREAGAEAVSCQTFTVATLELLPYAANKLTRSGAFDGVICFGFLNTQDPLFLALNAARLQSLMQISVENVRPIVQAVLVGEPRVASVKVRGGWGAEFAHEMVPLINLGGFVGPTVHTASGALVTKHFEVSRGNVLPAKLLRGSQTVQDSLKSLRNSLYLHGAKGVRGLGRKFRIVDDDGNRSLCLDEFQKAIREHALELSEKEVEELFCFIDANKSGGVDYDEFLLAVRGELNDRRTQLVLAAFAVLDRDGSGVVDLDDIRGKYSAKEHPDVLQGRKTEDAVLLEFLDTFDGGEKDGKVHPSEFVRYYANVSASIDDDDYFELVVRNAWHMSGGEGWSANTTCRRVLVKHADGTHTIEEVKNDLGIAIGNVEAVRANLQAQGIDDIQSVSTAGDVQTESDTANKRSNDSFHPQIARKKQHGAGASSIIFG</sequence>
<feature type="domain" description="EF-hand" evidence="9">
    <location>
        <begin position="275"/>
        <end position="310"/>
    </location>
</feature>
<dbReference type="PANTHER" id="PTHR34524">
    <property type="entry name" value="CALCYPHOSIN"/>
    <property type="match status" value="1"/>
</dbReference>
<gene>
    <name evidence="10" type="ORF">HBR001_LOCUS347</name>
</gene>
<dbReference type="InterPro" id="IPR036467">
    <property type="entry name" value="LS/RS_sf"/>
</dbReference>
<dbReference type="SUPFAM" id="SSF47473">
    <property type="entry name" value="EF-hand"/>
    <property type="match status" value="1"/>
</dbReference>
<feature type="region of interest" description="Disordered" evidence="8">
    <location>
        <begin position="1"/>
        <end position="36"/>
    </location>
</feature>
<proteinExistence type="inferred from homology"/>
<organism evidence="10 11">
    <name type="scientific">Hyaloperonospora brassicae</name>
    <name type="common">Brassica downy mildew</name>
    <name type="synonym">Peronospora brassicae</name>
    <dbReference type="NCBI Taxonomy" id="162125"/>
    <lineage>
        <taxon>Eukaryota</taxon>
        <taxon>Sar</taxon>
        <taxon>Stramenopiles</taxon>
        <taxon>Oomycota</taxon>
        <taxon>Peronosporomycetes</taxon>
        <taxon>Peronosporales</taxon>
        <taxon>Peronosporaceae</taxon>
        <taxon>Hyaloperonospora</taxon>
    </lineage>
</organism>
<evidence type="ECO:0000256" key="6">
    <source>
        <dbReference type="ARBA" id="ARBA00022737"/>
    </source>
</evidence>
<keyword evidence="4" id="KW-0808">Transferase</keyword>
<protein>
    <recommendedName>
        <fullName evidence="9">EF-hand domain-containing protein</fullName>
    </recommendedName>
</protein>